<dbReference type="EMBL" id="WMBA01000018">
    <property type="protein sequence ID" value="MTD55170.1"/>
    <property type="molecule type" value="Genomic_DNA"/>
</dbReference>
<dbReference type="Pfam" id="PF04972">
    <property type="entry name" value="BON"/>
    <property type="match status" value="1"/>
</dbReference>
<dbReference type="InterPro" id="IPR007055">
    <property type="entry name" value="BON_dom"/>
</dbReference>
<protein>
    <submittedName>
        <fullName evidence="5">CBS domain-containing protein</fullName>
    </submittedName>
</protein>
<dbReference type="CDD" id="cd04586">
    <property type="entry name" value="CBS_pair_BON_assoc"/>
    <property type="match status" value="1"/>
</dbReference>
<dbReference type="SMART" id="SM00116">
    <property type="entry name" value="CBS"/>
    <property type="match status" value="2"/>
</dbReference>
<keyword evidence="6" id="KW-1185">Reference proteome</keyword>
<name>A0A6N7Z4F8_9PSEU</name>
<dbReference type="Pfam" id="PF00571">
    <property type="entry name" value="CBS"/>
    <property type="match status" value="2"/>
</dbReference>
<evidence type="ECO:0000313" key="5">
    <source>
        <dbReference type="EMBL" id="MTD55170.1"/>
    </source>
</evidence>
<evidence type="ECO:0000259" key="4">
    <source>
        <dbReference type="PROSITE" id="PS51371"/>
    </source>
</evidence>
<proteinExistence type="predicted"/>
<dbReference type="Proteomes" id="UP000440096">
    <property type="component" value="Unassembled WGS sequence"/>
</dbReference>
<evidence type="ECO:0000256" key="1">
    <source>
        <dbReference type="ARBA" id="ARBA00023122"/>
    </source>
</evidence>
<comment type="caution">
    <text evidence="5">The sequence shown here is derived from an EMBL/GenBank/DDBJ whole genome shotgun (WGS) entry which is preliminary data.</text>
</comment>
<dbReference type="InterPro" id="IPR051257">
    <property type="entry name" value="Diverse_CBS-Domain"/>
</dbReference>
<dbReference type="AlphaFoldDB" id="A0A6N7Z4F8"/>
<evidence type="ECO:0000259" key="3">
    <source>
        <dbReference type="PROSITE" id="PS50914"/>
    </source>
</evidence>
<dbReference type="PANTHER" id="PTHR43080:SF29">
    <property type="entry name" value="OS02G0818000 PROTEIN"/>
    <property type="match status" value="1"/>
</dbReference>
<evidence type="ECO:0000313" key="6">
    <source>
        <dbReference type="Proteomes" id="UP000440096"/>
    </source>
</evidence>
<dbReference type="PROSITE" id="PS51371">
    <property type="entry name" value="CBS"/>
    <property type="match status" value="2"/>
</dbReference>
<feature type="domain" description="BON" evidence="3">
    <location>
        <begin position="126"/>
        <end position="195"/>
    </location>
</feature>
<keyword evidence="1 2" id="KW-0129">CBS domain</keyword>
<gene>
    <name evidence="5" type="ORF">GKO32_14430</name>
</gene>
<evidence type="ECO:0000256" key="2">
    <source>
        <dbReference type="PROSITE-ProRule" id="PRU00703"/>
    </source>
</evidence>
<feature type="domain" description="CBS" evidence="4">
    <location>
        <begin position="1"/>
        <end position="58"/>
    </location>
</feature>
<sequence length="199" mass="21361">MTRDVCAVPPDAEFKDVAVLMARRQISAVPVVGADGTLLGVVSEADLLPTEALPRHARRGRQHKAEATRARELMTAPARTIEIGVSLPVAAGELAASGLRRLFVVDGGRLVGVLARRDLLGVFRRADEQIKAEIETEVFGQTLLASPDCYSVTVRGGQVLLLGRIGRRSEVAAAGELTALVPGVVEVCNRLDYVWDDDR</sequence>
<dbReference type="Gene3D" id="3.10.580.10">
    <property type="entry name" value="CBS-domain"/>
    <property type="match status" value="1"/>
</dbReference>
<reference evidence="5 6" key="1">
    <citation type="submission" date="2019-11" db="EMBL/GenBank/DDBJ databases">
        <title>Draft genome of Amycolatopsis RM579.</title>
        <authorList>
            <person name="Duangmal K."/>
            <person name="Mingma R."/>
        </authorList>
    </citation>
    <scope>NUCLEOTIDE SEQUENCE [LARGE SCALE GENOMIC DNA]</scope>
    <source>
        <strain evidence="5 6">RM579</strain>
    </source>
</reference>
<dbReference type="PANTHER" id="PTHR43080">
    <property type="entry name" value="CBS DOMAIN-CONTAINING PROTEIN CBSX3, MITOCHONDRIAL"/>
    <property type="match status" value="1"/>
</dbReference>
<dbReference type="PROSITE" id="PS50914">
    <property type="entry name" value="BON"/>
    <property type="match status" value="1"/>
</dbReference>
<dbReference type="InterPro" id="IPR046342">
    <property type="entry name" value="CBS_dom_sf"/>
</dbReference>
<accession>A0A6N7Z4F8</accession>
<dbReference type="SUPFAM" id="SSF54631">
    <property type="entry name" value="CBS-domain pair"/>
    <property type="match status" value="1"/>
</dbReference>
<organism evidence="5 6">
    <name type="scientific">Amycolatopsis pithecellobii</name>
    <dbReference type="NCBI Taxonomy" id="664692"/>
    <lineage>
        <taxon>Bacteria</taxon>
        <taxon>Bacillati</taxon>
        <taxon>Actinomycetota</taxon>
        <taxon>Actinomycetes</taxon>
        <taxon>Pseudonocardiales</taxon>
        <taxon>Pseudonocardiaceae</taxon>
        <taxon>Amycolatopsis</taxon>
    </lineage>
</organism>
<dbReference type="OrthoDB" id="3626971at2"/>
<dbReference type="InterPro" id="IPR000644">
    <property type="entry name" value="CBS_dom"/>
</dbReference>
<feature type="domain" description="CBS" evidence="4">
    <location>
        <begin position="74"/>
        <end position="129"/>
    </location>
</feature>